<dbReference type="InterPro" id="IPR021414">
    <property type="entry name" value="DUF3054"/>
</dbReference>
<dbReference type="AlphaFoldDB" id="A0A1H4Q2X8"/>
<feature type="transmembrane region" description="Helical" evidence="1">
    <location>
        <begin position="7"/>
        <end position="26"/>
    </location>
</feature>
<feature type="transmembrane region" description="Helical" evidence="1">
    <location>
        <begin position="38"/>
        <end position="58"/>
    </location>
</feature>
<sequence>MNSPSKPLLTAAIVLDVVLILVFAGIGRDAHHRDQGVLGIFVTAWPFLVGAAIGWLAGRAWRAPLRLWPAGVSVWLGALVGGMVLRALTAQVVVLPFFIVATLFLALVLLGWRAVWLLVARRGSKRRAL</sequence>
<feature type="transmembrane region" description="Helical" evidence="1">
    <location>
        <begin position="94"/>
        <end position="119"/>
    </location>
</feature>
<evidence type="ECO:0000256" key="1">
    <source>
        <dbReference type="SAM" id="Phobius"/>
    </source>
</evidence>
<dbReference type="RefSeq" id="WP_066212534.1">
    <property type="nucleotide sequence ID" value="NZ_FNSN01000003.1"/>
</dbReference>
<evidence type="ECO:0000313" key="2">
    <source>
        <dbReference type="EMBL" id="SEC13944.1"/>
    </source>
</evidence>
<feature type="transmembrane region" description="Helical" evidence="1">
    <location>
        <begin position="65"/>
        <end position="88"/>
    </location>
</feature>
<organism evidence="2 3">
    <name type="scientific">Arthrobacter woluwensis</name>
    <dbReference type="NCBI Taxonomy" id="156980"/>
    <lineage>
        <taxon>Bacteria</taxon>
        <taxon>Bacillati</taxon>
        <taxon>Actinomycetota</taxon>
        <taxon>Actinomycetes</taxon>
        <taxon>Micrococcales</taxon>
        <taxon>Micrococcaceae</taxon>
        <taxon>Arthrobacter</taxon>
    </lineage>
</organism>
<dbReference type="EMBL" id="FNSN01000003">
    <property type="protein sequence ID" value="SEC13944.1"/>
    <property type="molecule type" value="Genomic_DNA"/>
</dbReference>
<dbReference type="Pfam" id="PF11255">
    <property type="entry name" value="DUF3054"/>
    <property type="match status" value="1"/>
</dbReference>
<keyword evidence="1" id="KW-0812">Transmembrane</keyword>
<keyword evidence="3" id="KW-1185">Reference proteome</keyword>
<dbReference type="Proteomes" id="UP000182652">
    <property type="component" value="Unassembled WGS sequence"/>
</dbReference>
<name>A0A1H4Q2X8_9MICC</name>
<protein>
    <recommendedName>
        <fullName evidence="4">DUF3054 domain-containing protein</fullName>
    </recommendedName>
</protein>
<proteinExistence type="predicted"/>
<evidence type="ECO:0008006" key="4">
    <source>
        <dbReference type="Google" id="ProtNLM"/>
    </source>
</evidence>
<gene>
    <name evidence="2" type="ORF">SAMN04489745_2167</name>
</gene>
<dbReference type="STRING" id="156980.SAMN04489745_2167"/>
<evidence type="ECO:0000313" key="3">
    <source>
        <dbReference type="Proteomes" id="UP000182652"/>
    </source>
</evidence>
<keyword evidence="1" id="KW-0472">Membrane</keyword>
<reference evidence="2 3" key="1">
    <citation type="submission" date="2016-10" db="EMBL/GenBank/DDBJ databases">
        <authorList>
            <person name="de Groot N.N."/>
        </authorList>
    </citation>
    <scope>NUCLEOTIDE SEQUENCE [LARGE SCALE GENOMIC DNA]</scope>
    <source>
        <strain evidence="2 3">DSM 10495</strain>
    </source>
</reference>
<keyword evidence="1" id="KW-1133">Transmembrane helix</keyword>
<accession>A0A1H4Q2X8</accession>